<dbReference type="InterPro" id="IPR011029">
    <property type="entry name" value="DEATH-like_dom_sf"/>
</dbReference>
<name>A0A8J1Y0Z2_OWEFU</name>
<proteinExistence type="predicted"/>
<evidence type="ECO:0000256" key="1">
    <source>
        <dbReference type="SAM" id="MobiDB-lite"/>
    </source>
</evidence>
<evidence type="ECO:0000313" key="2">
    <source>
        <dbReference type="EMBL" id="CAH1773147.1"/>
    </source>
</evidence>
<dbReference type="Pfam" id="PF00619">
    <property type="entry name" value="CARD"/>
    <property type="match status" value="1"/>
</dbReference>
<comment type="caution">
    <text evidence="2">The sequence shown here is derived from an EMBL/GenBank/DDBJ whole genome shotgun (WGS) entry which is preliminary data.</text>
</comment>
<reference evidence="2" key="1">
    <citation type="submission" date="2022-03" db="EMBL/GenBank/DDBJ databases">
        <authorList>
            <person name="Martin C."/>
        </authorList>
    </citation>
    <scope>NUCLEOTIDE SEQUENCE</scope>
</reference>
<feature type="region of interest" description="Disordered" evidence="1">
    <location>
        <begin position="233"/>
        <end position="260"/>
    </location>
</feature>
<accession>A0A8J1Y0Z2</accession>
<organism evidence="2 3">
    <name type="scientific">Owenia fusiformis</name>
    <name type="common">Polychaete worm</name>
    <dbReference type="NCBI Taxonomy" id="6347"/>
    <lineage>
        <taxon>Eukaryota</taxon>
        <taxon>Metazoa</taxon>
        <taxon>Spiralia</taxon>
        <taxon>Lophotrochozoa</taxon>
        <taxon>Annelida</taxon>
        <taxon>Polychaeta</taxon>
        <taxon>Sedentaria</taxon>
        <taxon>Canalipalpata</taxon>
        <taxon>Sabellida</taxon>
        <taxon>Oweniida</taxon>
        <taxon>Oweniidae</taxon>
        <taxon>Owenia</taxon>
    </lineage>
</organism>
<dbReference type="EMBL" id="CAIIXF020000001">
    <property type="protein sequence ID" value="CAH1773147.1"/>
    <property type="molecule type" value="Genomic_DNA"/>
</dbReference>
<evidence type="ECO:0000313" key="3">
    <source>
        <dbReference type="Proteomes" id="UP000749559"/>
    </source>
</evidence>
<feature type="compositionally biased region" description="Polar residues" evidence="1">
    <location>
        <begin position="238"/>
        <end position="259"/>
    </location>
</feature>
<dbReference type="Gene3D" id="1.10.533.10">
    <property type="entry name" value="Death Domain, Fas"/>
    <property type="match status" value="1"/>
</dbReference>
<feature type="region of interest" description="Disordered" evidence="1">
    <location>
        <begin position="19"/>
        <end position="39"/>
    </location>
</feature>
<gene>
    <name evidence="2" type="ORF">OFUS_LOCUS786</name>
</gene>
<dbReference type="PROSITE" id="PS50209">
    <property type="entry name" value="CARD"/>
    <property type="match status" value="1"/>
</dbReference>
<dbReference type="Proteomes" id="UP000749559">
    <property type="component" value="Unassembled WGS sequence"/>
</dbReference>
<dbReference type="AlphaFoldDB" id="A0A8J1Y0Z2"/>
<dbReference type="SUPFAM" id="SSF47986">
    <property type="entry name" value="DEATH domain"/>
    <property type="match status" value="1"/>
</dbReference>
<dbReference type="CDD" id="cd01671">
    <property type="entry name" value="CARD"/>
    <property type="match status" value="1"/>
</dbReference>
<dbReference type="GO" id="GO:0042981">
    <property type="term" value="P:regulation of apoptotic process"/>
    <property type="evidence" value="ECO:0007669"/>
    <property type="project" value="InterPro"/>
</dbReference>
<dbReference type="OrthoDB" id="6274940at2759"/>
<sequence>MSKMRDCFKRLSWSRTHDPPEDKYGSNYNGDANEMPDTRPLSTRREVIEQLDCDVIFDYLIQNGVLEKAFVEELRAEKSKAKVNIAVLQTIENGGDMAYKLFINALRTMGQHQLANQLDEGERIRPKSGSGYLGTKRKRGQVGVQIKVTAIKLQKDDSTENAWAKSREWITQSEEDVKIIQPRPIAQIEPRRRSMENLEILDIEEPQKENESCCHCLCFSCLFGGHKKEQKYKERDISTSNGARNVHSNRPGTSNNSKYTSKEHIENNRNAFGLLEYTAEKFYDILNNTGTPCHIAMLKYFEQKREILVLGTFLTDTSIMVNLCMKKSQVEELSSDYNSGKLTKDLESVILTEETLKKLELSAMKIRTEIDIDELNLAEVELK</sequence>
<protein>
    <submittedName>
        <fullName evidence="2">Uncharacterized protein</fullName>
    </submittedName>
</protein>
<keyword evidence="3" id="KW-1185">Reference proteome</keyword>
<dbReference type="InterPro" id="IPR001315">
    <property type="entry name" value="CARD"/>
</dbReference>